<evidence type="ECO:0000256" key="1">
    <source>
        <dbReference type="SAM" id="MobiDB-lite"/>
    </source>
</evidence>
<feature type="compositionally biased region" description="Basic and acidic residues" evidence="1">
    <location>
        <begin position="46"/>
        <end position="57"/>
    </location>
</feature>
<comment type="caution">
    <text evidence="2">The sequence shown here is derived from an EMBL/GenBank/DDBJ whole genome shotgun (WGS) entry which is preliminary data.</text>
</comment>
<sequence>MRPQPAQQRGAGPHGLRYYVAARKREILVESGKAPLEAFVPQTHQPAHEAEVDDRTTGARPAVGSGGRSKA</sequence>
<dbReference type="Proteomes" id="UP001108029">
    <property type="component" value="Unassembled WGS sequence"/>
</dbReference>
<proteinExistence type="predicted"/>
<feature type="region of interest" description="Disordered" evidence="1">
    <location>
        <begin position="38"/>
        <end position="71"/>
    </location>
</feature>
<reference evidence="2" key="1">
    <citation type="submission" date="2021-12" db="EMBL/GenBank/DDBJ databases">
        <authorList>
            <person name="Lee J.-H."/>
            <person name="Kim S.-B."/>
        </authorList>
    </citation>
    <scope>NUCLEOTIDE SEQUENCE</scope>
    <source>
        <strain evidence="2">NR30</strain>
    </source>
</reference>
<accession>A0A9Q3VYD1</accession>
<evidence type="ECO:0000313" key="2">
    <source>
        <dbReference type="EMBL" id="MCD9880432.1"/>
    </source>
</evidence>
<evidence type="ECO:0000313" key="3">
    <source>
        <dbReference type="Proteomes" id="UP001108029"/>
    </source>
</evidence>
<keyword evidence="3" id="KW-1185">Reference proteome</keyword>
<dbReference type="RefSeq" id="WP_232655368.1">
    <property type="nucleotide sequence ID" value="NZ_JAJSBI010000040.1"/>
</dbReference>
<organism evidence="2 3">
    <name type="scientific">Streptomyces guryensis</name>
    <dbReference type="NCBI Taxonomy" id="2886947"/>
    <lineage>
        <taxon>Bacteria</taxon>
        <taxon>Bacillati</taxon>
        <taxon>Actinomycetota</taxon>
        <taxon>Actinomycetes</taxon>
        <taxon>Kitasatosporales</taxon>
        <taxon>Streptomycetaceae</taxon>
        <taxon>Streptomyces</taxon>
    </lineage>
</organism>
<protein>
    <submittedName>
        <fullName evidence="2">Uncharacterized protein</fullName>
    </submittedName>
</protein>
<dbReference type="AlphaFoldDB" id="A0A9Q3VYD1"/>
<name>A0A9Q3VYD1_9ACTN</name>
<gene>
    <name evidence="2" type="ORF">LJ657_44170</name>
</gene>
<dbReference type="EMBL" id="JAJSBI010000040">
    <property type="protein sequence ID" value="MCD9880432.1"/>
    <property type="molecule type" value="Genomic_DNA"/>
</dbReference>